<dbReference type="EMBL" id="JAUZQE010000006">
    <property type="protein sequence ID" value="MDR4125130.1"/>
    <property type="molecule type" value="Genomic_DNA"/>
</dbReference>
<feature type="signal peptide" evidence="1">
    <location>
        <begin position="1"/>
        <end position="24"/>
    </location>
</feature>
<evidence type="ECO:0000256" key="1">
    <source>
        <dbReference type="SAM" id="SignalP"/>
    </source>
</evidence>
<proteinExistence type="predicted"/>
<name>A0ABU1D412_9BURK</name>
<gene>
    <name evidence="2" type="ORF">Q8947_03910</name>
</gene>
<dbReference type="PROSITE" id="PS51257">
    <property type="entry name" value="PROKAR_LIPOPROTEIN"/>
    <property type="match status" value="1"/>
</dbReference>
<dbReference type="Proteomes" id="UP001232156">
    <property type="component" value="Unassembled WGS sequence"/>
</dbReference>
<keyword evidence="1" id="KW-0732">Signal</keyword>
<keyword evidence="3" id="KW-1185">Reference proteome</keyword>
<protein>
    <recommendedName>
        <fullName evidence="4">Lipoprotein</fullName>
    </recommendedName>
</protein>
<sequence>MRQVIPYSRQVFALTLLAALAGCAGLQPEGPAAPPDTTCKAAAPGDALTGNWLSVRREKGVAGELRTFFALQPDGTMRYAEQLRRPGHPPQGLAETGCWHREGATLVLRTVESNGSPVDLDDPIYVNRYQITRESGERLRLAAPDGVQLDARRMPPDFRLAW</sequence>
<accession>A0ABU1D412</accession>
<organism evidence="2 3">
    <name type="scientific">Yanghanlia caeni</name>
    <dbReference type="NCBI Taxonomy" id="3064283"/>
    <lineage>
        <taxon>Bacteria</taxon>
        <taxon>Pseudomonadati</taxon>
        <taxon>Pseudomonadota</taxon>
        <taxon>Betaproteobacteria</taxon>
        <taxon>Burkholderiales</taxon>
        <taxon>Alcaligenaceae</taxon>
        <taxon>Yanghanlia</taxon>
    </lineage>
</organism>
<evidence type="ECO:0000313" key="2">
    <source>
        <dbReference type="EMBL" id="MDR4125130.1"/>
    </source>
</evidence>
<dbReference type="RefSeq" id="WP_165278373.1">
    <property type="nucleotide sequence ID" value="NZ_JAUZQE010000006.1"/>
</dbReference>
<comment type="caution">
    <text evidence="2">The sequence shown here is derived from an EMBL/GenBank/DDBJ whole genome shotgun (WGS) entry which is preliminary data.</text>
</comment>
<reference evidence="2 3" key="1">
    <citation type="submission" date="2023-08" db="EMBL/GenBank/DDBJ databases">
        <title>Alcaligenaceae gen. nov., a novel taxon isolated from the sludge of Yixing Pesticide Factory.</title>
        <authorList>
            <person name="Ruan L."/>
        </authorList>
    </citation>
    <scope>NUCLEOTIDE SEQUENCE [LARGE SCALE GENOMIC DNA]</scope>
    <source>
        <strain evidence="2 3">LG-2</strain>
    </source>
</reference>
<evidence type="ECO:0000313" key="3">
    <source>
        <dbReference type="Proteomes" id="UP001232156"/>
    </source>
</evidence>
<feature type="chain" id="PRO_5047100429" description="Lipoprotein" evidence="1">
    <location>
        <begin position="25"/>
        <end position="162"/>
    </location>
</feature>
<evidence type="ECO:0008006" key="4">
    <source>
        <dbReference type="Google" id="ProtNLM"/>
    </source>
</evidence>